<gene>
    <name evidence="4" type="ORF">M5G11_25640</name>
</gene>
<dbReference type="Proteomes" id="UP001148203">
    <property type="component" value="Unassembled WGS sequence"/>
</dbReference>
<name>A0ABT5P0D4_9PSED</name>
<accession>A0ABT5P0D4</accession>
<evidence type="ECO:0000259" key="3">
    <source>
        <dbReference type="Pfam" id="PF20249"/>
    </source>
</evidence>
<proteinExistence type="predicted"/>
<keyword evidence="2" id="KW-0812">Transmembrane</keyword>
<feature type="region of interest" description="Disordered" evidence="1">
    <location>
        <begin position="759"/>
        <end position="778"/>
    </location>
</feature>
<dbReference type="Pfam" id="PF20249">
    <property type="entry name" value="VasX_N"/>
    <property type="match status" value="1"/>
</dbReference>
<feature type="transmembrane region" description="Helical" evidence="2">
    <location>
        <begin position="724"/>
        <end position="745"/>
    </location>
</feature>
<sequence length="778" mass="86705">MGDLEWLDQRLAQCKKACDDCGPLLNHSPTVECTRVFELLPLRYSAIGGNAAQRARLPQLPEHLRPFQDIGELNQSSYAIRPLREGFLYLLIKRKRQEAYQWHSQFRIAPNGSLLYIDADMPWALAPSPTTIDDMVRSFGWTITLHDLDDIQELRPLYSPDPLTPRMLDNYRLLDNEYRASLPAIDIGNFIQPSDNAPQPHVLKHDQLEWVADFKAQHDPALLSLLDTQPFNIGQIISMPASHQALSPAAGQIKPRGAAIVIDDAIGITQELNAWRNAAIEDIRNQWLQQPAEPGVDNERKLLVAQSFLEVEKLYPQMMAEQIVKREVMPEKVRTQMPRSMVAYEFSEQARKAADDYDAQMKPHLDQFERDTRAKVQTRQDAGEFKAKFDKKYGQLVNRQAMHDQLDSFEATLRHAQLAANARAEDHARWASSKRLLQALDRYDNTDLVDGLAFAEQTGRCIFSMELCSPGAKLLDQWWRSDLAARSNLAARGIAFNQDDIRDELTALREAAHVLQPAHSFLEMPESLARQALAAANAFARVNALYEHLQTQGATANVGLYAWYAALGRQVMRTAAPNSMDRALHHGLRLTLFASVHETAVNVRLTEAARSGQALDPNRSGGQITRYLDKAWAEGLMQANKSDFYKVRAAGLVCLLEGMLMAFKAGQLPDSDARLKTELLAAAMTTAAAGFEIGASYVEQVVTRYGGKSVTGKGTAVTLGRLKLWGVGLAGMGGLVLAGGVRNFVFGHKMSKRGMYANQKETRAPSATRITENPERAA</sequence>
<dbReference type="EMBL" id="JAMDGY010000113">
    <property type="protein sequence ID" value="MDD0993914.1"/>
    <property type="molecule type" value="Genomic_DNA"/>
</dbReference>
<dbReference type="RefSeq" id="WP_273925406.1">
    <property type="nucleotide sequence ID" value="NZ_JAMDGY010000113.1"/>
</dbReference>
<dbReference type="InterPro" id="IPR048126">
    <property type="entry name" value="Toxin_VasX"/>
</dbReference>
<evidence type="ECO:0000313" key="5">
    <source>
        <dbReference type="Proteomes" id="UP001148203"/>
    </source>
</evidence>
<reference evidence="4 5" key="1">
    <citation type="submission" date="2022-05" db="EMBL/GenBank/DDBJ databases">
        <title>Novel Pseudomonas spp. Isolated from a Rainbow Trout Aquaculture Facility.</title>
        <authorList>
            <person name="Testerman T."/>
            <person name="Graf J."/>
        </authorList>
    </citation>
    <scope>NUCLEOTIDE SEQUENCE [LARGE SCALE GENOMIC DNA]</scope>
    <source>
        <strain evidence="4 5">ID681</strain>
    </source>
</reference>
<evidence type="ECO:0000256" key="1">
    <source>
        <dbReference type="SAM" id="MobiDB-lite"/>
    </source>
</evidence>
<organism evidence="4 5">
    <name type="scientific">Pseudomonas fontis</name>
    <dbReference type="NCBI Taxonomy" id="2942633"/>
    <lineage>
        <taxon>Bacteria</taxon>
        <taxon>Pseudomonadati</taxon>
        <taxon>Pseudomonadota</taxon>
        <taxon>Gammaproteobacteria</taxon>
        <taxon>Pseudomonadales</taxon>
        <taxon>Pseudomonadaceae</taxon>
        <taxon>Pseudomonas</taxon>
    </lineage>
</organism>
<evidence type="ECO:0000313" key="4">
    <source>
        <dbReference type="EMBL" id="MDD0993914.1"/>
    </source>
</evidence>
<keyword evidence="2" id="KW-0472">Membrane</keyword>
<dbReference type="InterPro" id="IPR046864">
    <property type="entry name" value="VasX_N"/>
</dbReference>
<evidence type="ECO:0000256" key="2">
    <source>
        <dbReference type="SAM" id="Phobius"/>
    </source>
</evidence>
<dbReference type="CDD" id="cd20707">
    <property type="entry name" value="MIX_III"/>
    <property type="match status" value="1"/>
</dbReference>
<dbReference type="NCBIfam" id="NF041559">
    <property type="entry name" value="BTH_I2691_fam"/>
    <property type="match status" value="1"/>
</dbReference>
<keyword evidence="2" id="KW-1133">Transmembrane helix</keyword>
<keyword evidence="5" id="KW-1185">Reference proteome</keyword>
<comment type="caution">
    <text evidence="4">The sequence shown here is derived from an EMBL/GenBank/DDBJ whole genome shotgun (WGS) entry which is preliminary data.</text>
</comment>
<feature type="domain" description="Toxin VasX N-terminal region" evidence="3">
    <location>
        <begin position="33"/>
        <end position="179"/>
    </location>
</feature>
<protein>
    <recommendedName>
        <fullName evidence="3">Toxin VasX N-terminal region domain-containing protein</fullName>
    </recommendedName>
</protein>